<dbReference type="Pfam" id="PF02638">
    <property type="entry name" value="GHL10"/>
    <property type="match status" value="1"/>
</dbReference>
<evidence type="ECO:0000313" key="3">
    <source>
        <dbReference type="EMBL" id="SVC10295.1"/>
    </source>
</evidence>
<feature type="domain" description="Glycosyl hydrolase-like 10" evidence="2">
    <location>
        <begin position="87"/>
        <end position="181"/>
    </location>
</feature>
<proteinExistence type="predicted"/>
<dbReference type="SUPFAM" id="SSF51445">
    <property type="entry name" value="(Trans)glycosidases"/>
    <property type="match status" value="1"/>
</dbReference>
<dbReference type="PANTHER" id="PTHR43405:SF1">
    <property type="entry name" value="GLYCOSYL HYDROLASE DIGH"/>
    <property type="match status" value="1"/>
</dbReference>
<dbReference type="InterPro" id="IPR052177">
    <property type="entry name" value="Divisome_Glycosyl_Hydrolase"/>
</dbReference>
<dbReference type="PANTHER" id="PTHR43405">
    <property type="entry name" value="GLYCOSYL HYDROLASE DIGH"/>
    <property type="match status" value="1"/>
</dbReference>
<sequence length="311" mass="35379">MSDRRLLFYNDSRHYYLYCYDPPISLADVRAPVDELLGTRVDTLVYGSGPGATVFHHTRVGEIWGERFDGFDTMYAYRAAENIQSLIKRGLDPLDVLIDRAHEKDMEFFASLRMANPGPPDADSVFNSKFNLDHPEWCLRTRSSSSFNYVYSEVRAERFALAEEYVSRYDVDGLELDWVFEPVFFEEGEVEENTPLMTGFVREIRQAVDKAAGEQGRPILLGARVLPTRDGNLAAGLDVPTWIHEGLLDFVVPNFYGCQDLDADFPFEWLVQLGRETKCMVYPALQARIQGDDPALHGHDYSLGTYMAGKD</sequence>
<dbReference type="EMBL" id="UINC01073709">
    <property type="protein sequence ID" value="SVC10295.1"/>
    <property type="molecule type" value="Genomic_DNA"/>
</dbReference>
<reference evidence="3" key="1">
    <citation type="submission" date="2018-05" db="EMBL/GenBank/DDBJ databases">
        <authorList>
            <person name="Lanie J.A."/>
            <person name="Ng W.-L."/>
            <person name="Kazmierczak K.M."/>
            <person name="Andrzejewski T.M."/>
            <person name="Davidsen T.M."/>
            <person name="Wayne K.J."/>
            <person name="Tettelin H."/>
            <person name="Glass J.I."/>
            <person name="Rusch D."/>
            <person name="Podicherti R."/>
            <person name="Tsui H.-C.T."/>
            <person name="Winkler M.E."/>
        </authorList>
    </citation>
    <scope>NUCLEOTIDE SEQUENCE</scope>
</reference>
<feature type="non-terminal residue" evidence="3">
    <location>
        <position position="311"/>
    </location>
</feature>
<keyword evidence="1" id="KW-0732">Signal</keyword>
<protein>
    <recommendedName>
        <fullName evidence="2">Glycosyl hydrolase-like 10 domain-containing protein</fullName>
    </recommendedName>
</protein>
<dbReference type="InterPro" id="IPR017853">
    <property type="entry name" value="GH"/>
</dbReference>
<evidence type="ECO:0000259" key="2">
    <source>
        <dbReference type="Pfam" id="PF02638"/>
    </source>
</evidence>
<name>A0A382JF97_9ZZZZ</name>
<gene>
    <name evidence="3" type="ORF">METZ01_LOCUS263149</name>
</gene>
<dbReference type="AlphaFoldDB" id="A0A382JF97"/>
<accession>A0A382JF97</accession>
<dbReference type="InterPro" id="IPR003790">
    <property type="entry name" value="GHL10"/>
</dbReference>
<evidence type="ECO:0000256" key="1">
    <source>
        <dbReference type="ARBA" id="ARBA00022729"/>
    </source>
</evidence>
<dbReference type="Gene3D" id="3.20.20.80">
    <property type="entry name" value="Glycosidases"/>
    <property type="match status" value="1"/>
</dbReference>
<organism evidence="3">
    <name type="scientific">marine metagenome</name>
    <dbReference type="NCBI Taxonomy" id="408172"/>
    <lineage>
        <taxon>unclassified sequences</taxon>
        <taxon>metagenomes</taxon>
        <taxon>ecological metagenomes</taxon>
    </lineage>
</organism>